<keyword evidence="6" id="KW-1185">Reference proteome</keyword>
<dbReference type="Gene3D" id="1.10.10.60">
    <property type="entry name" value="Homeodomain-like"/>
    <property type="match status" value="2"/>
</dbReference>
<dbReference type="SUPFAM" id="SSF46689">
    <property type="entry name" value="Homeodomain-like"/>
    <property type="match status" value="2"/>
</dbReference>
<dbReference type="InterPro" id="IPR018060">
    <property type="entry name" value="HTH_AraC"/>
</dbReference>
<dbReference type="Pfam" id="PF12833">
    <property type="entry name" value="HTH_18"/>
    <property type="match status" value="1"/>
</dbReference>
<dbReference type="PROSITE" id="PS01124">
    <property type="entry name" value="HTH_ARAC_FAMILY_2"/>
    <property type="match status" value="1"/>
</dbReference>
<gene>
    <name evidence="5" type="ORF">J2125_002032</name>
</gene>
<dbReference type="InterPro" id="IPR020449">
    <property type="entry name" value="Tscrpt_reg_AraC-type_HTH"/>
</dbReference>
<reference evidence="5 6" key="1">
    <citation type="submission" date="2021-03" db="EMBL/GenBank/DDBJ databases">
        <authorList>
            <person name="D'Agostino P."/>
            <person name="Huntemann M."/>
            <person name="Clum A."/>
            <person name="Spunde A."/>
            <person name="Palaniappan K."/>
            <person name="Ritter S."/>
            <person name="Mikhailova N."/>
            <person name="Chen I.-M."/>
            <person name="Stamatis D."/>
            <person name="Reddy T."/>
            <person name="O'Malley R."/>
            <person name="Daum C."/>
            <person name="Shapiro N."/>
            <person name="Ivanova N."/>
            <person name="Kyrpides N."/>
            <person name="Woyke T."/>
        </authorList>
    </citation>
    <scope>NUCLEOTIDE SEQUENCE [LARGE SCALE GENOMIC DNA]</scope>
    <source>
        <strain evidence="5 6">WS4403</strain>
    </source>
</reference>
<proteinExistence type="predicted"/>
<comment type="caution">
    <text evidence="5">The sequence shown here is derived from an EMBL/GenBank/DDBJ whole genome shotgun (WGS) entry which is preliminary data.</text>
</comment>
<keyword evidence="1" id="KW-0805">Transcription regulation</keyword>
<dbReference type="EMBL" id="JAGGMQ010000001">
    <property type="protein sequence ID" value="MBP2168840.1"/>
    <property type="molecule type" value="Genomic_DNA"/>
</dbReference>
<evidence type="ECO:0000256" key="2">
    <source>
        <dbReference type="ARBA" id="ARBA00023125"/>
    </source>
</evidence>
<dbReference type="PROSITE" id="PS00041">
    <property type="entry name" value="HTH_ARAC_FAMILY_1"/>
    <property type="match status" value="1"/>
</dbReference>
<dbReference type="InterPro" id="IPR050959">
    <property type="entry name" value="MarA-like"/>
</dbReference>
<keyword evidence="3" id="KW-0804">Transcription</keyword>
<dbReference type="PANTHER" id="PTHR47504">
    <property type="entry name" value="RIGHT ORIGIN-BINDING PROTEIN"/>
    <property type="match status" value="1"/>
</dbReference>
<dbReference type="InterPro" id="IPR018062">
    <property type="entry name" value="HTH_AraC-typ_CS"/>
</dbReference>
<reference evidence="6" key="2">
    <citation type="submission" date="2023-07" db="EMBL/GenBank/DDBJ databases">
        <title>Genome mining of underrepresented organisms for secondary metabolites.</title>
        <authorList>
            <person name="D'Agostino P.M."/>
        </authorList>
    </citation>
    <scope>NUCLEOTIDE SEQUENCE [LARGE SCALE GENOMIC DNA]</scope>
    <source>
        <strain evidence="6">WS4403</strain>
    </source>
</reference>
<name>A0ABS4P8B1_9GAMM</name>
<evidence type="ECO:0000256" key="1">
    <source>
        <dbReference type="ARBA" id="ARBA00023015"/>
    </source>
</evidence>
<dbReference type="PANTHER" id="PTHR47504:SF5">
    <property type="entry name" value="RIGHT ORIGIN-BINDING PROTEIN"/>
    <property type="match status" value="1"/>
</dbReference>
<dbReference type="Proteomes" id="UP001195624">
    <property type="component" value="Unassembled WGS sequence"/>
</dbReference>
<dbReference type="RefSeq" id="WP_241763911.1">
    <property type="nucleotide sequence ID" value="NZ_JAGGMQ010000001.1"/>
</dbReference>
<dbReference type="SMART" id="SM00342">
    <property type="entry name" value="HTH_ARAC"/>
    <property type="match status" value="1"/>
</dbReference>
<evidence type="ECO:0000313" key="6">
    <source>
        <dbReference type="Proteomes" id="UP001195624"/>
    </source>
</evidence>
<evidence type="ECO:0000313" key="5">
    <source>
        <dbReference type="EMBL" id="MBP2168840.1"/>
    </source>
</evidence>
<protein>
    <submittedName>
        <fullName evidence="5">AraC family transcriptional activator of mar-sox-rob regulon</fullName>
    </submittedName>
</protein>
<feature type="domain" description="HTH araC/xylS-type" evidence="4">
    <location>
        <begin position="2"/>
        <end position="100"/>
    </location>
</feature>
<sequence length="104" mass="12036">MSDLLVWIDENIDNRLKIDDFVEKSGYSKWHVQRIFRETTGQPLAAYCRQKRLQAAATMLRTQPGPILAVALSHGFPSHETFHKAFKRQYGITPGQYRENHPLP</sequence>
<dbReference type="PRINTS" id="PR00032">
    <property type="entry name" value="HTHARAC"/>
</dbReference>
<evidence type="ECO:0000259" key="4">
    <source>
        <dbReference type="PROSITE" id="PS01124"/>
    </source>
</evidence>
<accession>A0ABS4P8B1</accession>
<organism evidence="5 6">
    <name type="scientific">Winslowiella toletana</name>
    <dbReference type="NCBI Taxonomy" id="92490"/>
    <lineage>
        <taxon>Bacteria</taxon>
        <taxon>Pseudomonadati</taxon>
        <taxon>Pseudomonadota</taxon>
        <taxon>Gammaproteobacteria</taxon>
        <taxon>Enterobacterales</taxon>
        <taxon>Erwiniaceae</taxon>
        <taxon>Winslowiella</taxon>
    </lineage>
</organism>
<keyword evidence="2" id="KW-0238">DNA-binding</keyword>
<evidence type="ECO:0000256" key="3">
    <source>
        <dbReference type="ARBA" id="ARBA00023163"/>
    </source>
</evidence>
<dbReference type="InterPro" id="IPR009057">
    <property type="entry name" value="Homeodomain-like_sf"/>
</dbReference>